<dbReference type="InterPro" id="IPR011234">
    <property type="entry name" value="Fumarylacetoacetase-like_C"/>
</dbReference>
<reference evidence="3" key="2">
    <citation type="submission" date="2019-10" db="EMBL/GenBank/DDBJ databases">
        <title>Draft genome sequence of Rhodococcus aetherivorans JCM 14343.</title>
        <authorList>
            <person name="Inoue D."/>
            <person name="Nakazawa M."/>
            <person name="Yamamoto N."/>
            <person name="Sei K."/>
            <person name="Ike M."/>
        </authorList>
    </citation>
    <scope>NUCLEOTIDE SEQUENCE</scope>
    <source>
        <strain evidence="3">JCM 14343</strain>
    </source>
</reference>
<dbReference type="EMBL" id="CP106982">
    <property type="protein sequence ID" value="UYF92898.1"/>
    <property type="molecule type" value="Genomic_DNA"/>
</dbReference>
<accession>A0A0F6VHS8</accession>
<keyword evidence="1 3" id="KW-0456">Lyase</keyword>
<dbReference type="GO" id="GO:0005737">
    <property type="term" value="C:cytoplasm"/>
    <property type="evidence" value="ECO:0007669"/>
    <property type="project" value="TreeGrafter"/>
</dbReference>
<accession>A0A059MTD2</accession>
<dbReference type="PANTHER" id="PTHR30143:SF0">
    <property type="entry name" value="2-KETO-4-PENTENOATE HYDRATASE"/>
    <property type="match status" value="1"/>
</dbReference>
<accession>N1M5B3</accession>
<dbReference type="GO" id="GO:0047437">
    <property type="term" value="F:4-oxalocrotonate decarboxylase activity"/>
    <property type="evidence" value="ECO:0007669"/>
    <property type="project" value="UniProtKB-EC"/>
</dbReference>
<dbReference type="Pfam" id="PF01557">
    <property type="entry name" value="FAA_hydrolase"/>
    <property type="match status" value="1"/>
</dbReference>
<dbReference type="InterPro" id="IPR050772">
    <property type="entry name" value="Hydratase-Decarb/MhpD_sf"/>
</dbReference>
<dbReference type="PANTHER" id="PTHR30143">
    <property type="entry name" value="ACID HYDRATASE"/>
    <property type="match status" value="1"/>
</dbReference>
<organism evidence="4 6">
    <name type="scientific">Rhodococcus aetherivorans</name>
    <dbReference type="NCBI Taxonomy" id="191292"/>
    <lineage>
        <taxon>Bacteria</taxon>
        <taxon>Bacillati</taxon>
        <taxon>Actinomycetota</taxon>
        <taxon>Actinomycetes</taxon>
        <taxon>Mycobacteriales</taxon>
        <taxon>Nocardiaceae</taxon>
        <taxon>Rhodococcus</taxon>
    </lineage>
</organism>
<dbReference type="GO" id="GO:0016787">
    <property type="term" value="F:hydrolase activity"/>
    <property type="evidence" value="ECO:0007669"/>
    <property type="project" value="UniProtKB-KW"/>
</dbReference>
<dbReference type="RefSeq" id="WP_006933875.1">
    <property type="nucleotide sequence ID" value="NZ_BAAAYP010000002.1"/>
</dbReference>
<dbReference type="Gene3D" id="3.90.850.10">
    <property type="entry name" value="Fumarylacetoacetase-like, C-terminal domain"/>
    <property type="match status" value="1"/>
</dbReference>
<evidence type="ECO:0000259" key="2">
    <source>
        <dbReference type="Pfam" id="PF01557"/>
    </source>
</evidence>
<dbReference type="SUPFAM" id="SSF56529">
    <property type="entry name" value="FAH"/>
    <property type="match status" value="1"/>
</dbReference>
<dbReference type="GeneID" id="83622918"/>
<gene>
    <name evidence="4" type="ORF">OCS65_20840</name>
    <name evidence="3" type="ORF">RAJCM14343_4434</name>
</gene>
<reference evidence="3 5" key="1">
    <citation type="journal article" date="2018" name="Biodegradation">
        <title>1,4-Dioxane degradation characteristics of Rhodococcus aetherivorans JCM 14343.</title>
        <authorList>
            <person name="Inoue D."/>
            <person name="Tsunoda T."/>
            <person name="Yamamoto N."/>
            <person name="Ike M."/>
            <person name="Sei K."/>
        </authorList>
    </citation>
    <scope>NUCLEOTIDE SEQUENCE [LARGE SCALE GENOMIC DNA]</scope>
    <source>
        <strain evidence="3 5">JCM 14343</strain>
    </source>
</reference>
<proteinExistence type="predicted"/>
<feature type="domain" description="Fumarylacetoacetase-like C-terminal" evidence="2">
    <location>
        <begin position="78"/>
        <end position="258"/>
    </location>
</feature>
<dbReference type="EC" id="4.1.1.77" evidence="3"/>
<keyword evidence="5" id="KW-1185">Reference proteome</keyword>
<evidence type="ECO:0000256" key="1">
    <source>
        <dbReference type="ARBA" id="ARBA00023239"/>
    </source>
</evidence>
<dbReference type="EMBL" id="BLAH01000110">
    <property type="protein sequence ID" value="GES39166.1"/>
    <property type="molecule type" value="Genomic_DNA"/>
</dbReference>
<dbReference type="AlphaFoldDB" id="A0A059MTD2"/>
<evidence type="ECO:0000313" key="3">
    <source>
        <dbReference type="EMBL" id="GES39166.1"/>
    </source>
</evidence>
<evidence type="ECO:0000313" key="4">
    <source>
        <dbReference type="EMBL" id="UYF92898.1"/>
    </source>
</evidence>
<dbReference type="Proteomes" id="UP000325466">
    <property type="component" value="Unassembled WGS sequence"/>
</dbReference>
<evidence type="ECO:0000313" key="6">
    <source>
        <dbReference type="Proteomes" id="UP001163947"/>
    </source>
</evidence>
<protein>
    <submittedName>
        <fullName evidence="3">4-oxalocrotonate decarboxylase</fullName>
        <ecNumber evidence="3">4.1.1.77</ecNumber>
    </submittedName>
    <submittedName>
        <fullName evidence="4">Fumarylacetoacetate hydrolase family protein</fullName>
    </submittedName>
</protein>
<sequence>MSDQLWSAARVADVLLRAEDTATPQTSILAEWDGLDLGTAYAAQDIALRMRLARGERLTGVKLGVTSKAKQRQVGVDSPSTAWLTDRMILPIGEPVPREKMIHARAEPEIAFVMGRRLEGPGVSAATALAAVEHVVGAIEIIDSRFSGYQFSMMDAVADNNSSGRYVTGPVGRAPEDLDLALEACLLEVDGEVVDSATGAAVHGHPAEALAFAANTLAERGLAIEAGWVVLTGGMTDAVPVQPGARIAAHFTTLGTVTVAGG</sequence>
<evidence type="ECO:0000313" key="5">
    <source>
        <dbReference type="Proteomes" id="UP000325466"/>
    </source>
</evidence>
<dbReference type="GO" id="GO:0008684">
    <property type="term" value="F:2-oxopent-4-enoate hydratase activity"/>
    <property type="evidence" value="ECO:0007669"/>
    <property type="project" value="TreeGrafter"/>
</dbReference>
<dbReference type="InterPro" id="IPR036663">
    <property type="entry name" value="Fumarylacetoacetase_C_sf"/>
</dbReference>
<dbReference type="KEGG" id="rav:AAT18_08105"/>
<dbReference type="Proteomes" id="UP001163947">
    <property type="component" value="Chromosome"/>
</dbReference>
<keyword evidence="4" id="KW-0378">Hydrolase</keyword>
<name>A0A059MTD2_9NOCA</name>
<reference evidence="4" key="3">
    <citation type="submission" date="2022-09" db="EMBL/GenBank/DDBJ databases">
        <title>The genome sequence of Rhodococcus aetherivorans N1.</title>
        <authorList>
            <person name="Jiang W."/>
        </authorList>
    </citation>
    <scope>NUCLEOTIDE SEQUENCE</scope>
    <source>
        <strain evidence="4">N1</strain>
    </source>
</reference>